<keyword evidence="3" id="KW-1185">Reference proteome</keyword>
<feature type="chain" id="PRO_5047458611" description="Transporter" evidence="1">
    <location>
        <begin position="19"/>
        <end position="294"/>
    </location>
</feature>
<feature type="signal peptide" evidence="1">
    <location>
        <begin position="1"/>
        <end position="18"/>
    </location>
</feature>
<dbReference type="Proteomes" id="UP001553161">
    <property type="component" value="Unassembled WGS sequence"/>
</dbReference>
<evidence type="ECO:0000313" key="3">
    <source>
        <dbReference type="Proteomes" id="UP001553161"/>
    </source>
</evidence>
<dbReference type="EMBL" id="JBFBVU010000006">
    <property type="protein sequence ID" value="MEV8466464.1"/>
    <property type="molecule type" value="Genomic_DNA"/>
</dbReference>
<keyword evidence="1" id="KW-0732">Signal</keyword>
<evidence type="ECO:0000313" key="2">
    <source>
        <dbReference type="EMBL" id="MEV8466464.1"/>
    </source>
</evidence>
<organism evidence="2 3">
    <name type="scientific">Meridianimarinicoccus marinus</name>
    <dbReference type="NCBI Taxonomy" id="3231483"/>
    <lineage>
        <taxon>Bacteria</taxon>
        <taxon>Pseudomonadati</taxon>
        <taxon>Pseudomonadota</taxon>
        <taxon>Alphaproteobacteria</taxon>
        <taxon>Rhodobacterales</taxon>
        <taxon>Paracoccaceae</taxon>
        <taxon>Meridianimarinicoccus</taxon>
    </lineage>
</organism>
<reference evidence="2 3" key="1">
    <citation type="submission" date="2024-07" db="EMBL/GenBank/DDBJ databases">
        <authorList>
            <person name="Kang M."/>
        </authorList>
    </citation>
    <scope>NUCLEOTIDE SEQUENCE [LARGE SCALE GENOMIC DNA]</scope>
    <source>
        <strain evidence="2 3">DFM31</strain>
    </source>
</reference>
<evidence type="ECO:0008006" key="4">
    <source>
        <dbReference type="Google" id="ProtNLM"/>
    </source>
</evidence>
<dbReference type="RefSeq" id="WP_366192264.1">
    <property type="nucleotide sequence ID" value="NZ_JBFBVU010000006.1"/>
</dbReference>
<evidence type="ECO:0000256" key="1">
    <source>
        <dbReference type="SAM" id="SignalP"/>
    </source>
</evidence>
<name>A0ABV3L4F4_9RHOB</name>
<accession>A0ABV3L4F4</accession>
<sequence length="294" mass="31641">MRSALVFCFALLSLPALAQERPDLATYEIATGALYQSKADIDGGGSVSASAGVVNFGASFLLTRRTGIGVGVEIGRGRYEFSDVPAIGKSFDYRSDSISLSYDFRLGDTGFGFIAPTVRWNGEIDGDMDKAMTWGMFAGAAWRVSPNLVIGPALGIFTKLDDDVQVFPFLLVEWDITERLQLATGEGLGATQGPGLVLTYALNDAWSVGIAGRVENVEFRLDDDAAVPDGIARDQSFPLVASVGWEPNDRVRLAGFAGVQTNGRFTLSDKEGRKQVQRDYDNAPIFGAILNITF</sequence>
<gene>
    <name evidence="2" type="ORF">AB0T83_06665</name>
</gene>
<proteinExistence type="predicted"/>
<protein>
    <recommendedName>
        <fullName evidence="4">Transporter</fullName>
    </recommendedName>
</protein>
<comment type="caution">
    <text evidence="2">The sequence shown here is derived from an EMBL/GenBank/DDBJ whole genome shotgun (WGS) entry which is preliminary data.</text>
</comment>